<proteinExistence type="predicted"/>
<dbReference type="SUPFAM" id="SSF56112">
    <property type="entry name" value="Protein kinase-like (PK-like)"/>
    <property type="match status" value="1"/>
</dbReference>
<dbReference type="Pfam" id="PF06293">
    <property type="entry name" value="Kdo"/>
    <property type="match status" value="1"/>
</dbReference>
<gene>
    <name evidence="1" type="primary">inaA</name>
    <name evidence="1" type="ORF">PSEWESI4_02111</name>
</gene>
<dbReference type="InterPro" id="IPR011009">
    <property type="entry name" value="Kinase-like_dom_sf"/>
</dbReference>
<organism evidence="1 2">
    <name type="scientific">Zestomonas carbonaria</name>
    <dbReference type="NCBI Taxonomy" id="2762745"/>
    <lineage>
        <taxon>Bacteria</taxon>
        <taxon>Pseudomonadati</taxon>
        <taxon>Pseudomonadota</taxon>
        <taxon>Gammaproteobacteria</taxon>
        <taxon>Pseudomonadales</taxon>
        <taxon>Pseudomonadaceae</taxon>
        <taxon>Zestomonas</taxon>
    </lineage>
</organism>
<evidence type="ECO:0000313" key="1">
    <source>
        <dbReference type="EMBL" id="CAD5107834.1"/>
    </source>
</evidence>
<name>A0A7U7EMN0_9GAMM</name>
<comment type="caution">
    <text evidence="1">The sequence shown here is derived from an EMBL/GenBank/DDBJ whole genome shotgun (WGS) entry which is preliminary data.</text>
</comment>
<protein>
    <submittedName>
        <fullName evidence="1">Protein InaA</fullName>
    </submittedName>
</protein>
<dbReference type="RefSeq" id="WP_187671171.1">
    <property type="nucleotide sequence ID" value="NZ_CAJFCI010000042.1"/>
</dbReference>
<dbReference type="EMBL" id="CAJFCI010000042">
    <property type="protein sequence ID" value="CAD5107834.1"/>
    <property type="molecule type" value="Genomic_DNA"/>
</dbReference>
<dbReference type="Proteomes" id="UP000583387">
    <property type="component" value="Unassembled WGS sequence"/>
</dbReference>
<reference evidence="1 2" key="1">
    <citation type="submission" date="2020-08" db="EMBL/GenBank/DDBJ databases">
        <authorList>
            <person name="Criscuolo A."/>
        </authorList>
    </citation>
    <scope>NUCLEOTIDE SEQUENCE [LARGE SCALE GENOMIC DNA]</scope>
    <source>
        <strain evidence="1">CIP111764</strain>
    </source>
</reference>
<sequence length="238" mass="27526">MGQVLGRGLGVSPAEDFEHWWRVRGEWVEEPNQRRGGESGVKRVMDAAGRLLYVKRQANHLHRSWRYPFGRPTGLREREALLALQALGVTVPRPVYCAARLDPDRRWRTVLVTEDLAGFQCIEDWYAGGGRERCGEVLHTRLLHCLGAMLARLHRARWQHGCLYAKHVFVRVGEGEDGRPRVETALLDLEKSRRRLSRRRAALHDLRQFRRHSSWNDVDWQQLVYGYQTAFGSAIKGL</sequence>
<evidence type="ECO:0000313" key="2">
    <source>
        <dbReference type="Proteomes" id="UP000583387"/>
    </source>
</evidence>
<dbReference type="PIRSF" id="PIRSF026326">
    <property type="entry name" value="InaA"/>
    <property type="match status" value="1"/>
</dbReference>
<dbReference type="InterPro" id="IPR027023">
    <property type="entry name" value="Put_LipoPS_kinase_InaA"/>
</dbReference>
<accession>A0A7U7EMN0</accession>
<dbReference type="AlphaFoldDB" id="A0A7U7EMN0"/>
<keyword evidence="2" id="KW-1185">Reference proteome</keyword>